<feature type="transmembrane region" description="Helical" evidence="2">
    <location>
        <begin position="42"/>
        <end position="61"/>
    </location>
</feature>
<dbReference type="PANTHER" id="PTHR34391">
    <property type="entry name" value="UPF0658 GOLGI APPARATUS MEMBRANE PROTEIN C1952.10C-RELATED"/>
    <property type="match status" value="1"/>
</dbReference>
<evidence type="ECO:0000313" key="3">
    <source>
        <dbReference type="EMBL" id="KNC96695.1"/>
    </source>
</evidence>
<feature type="region of interest" description="Disordered" evidence="1">
    <location>
        <begin position="1"/>
        <end position="21"/>
    </location>
</feature>
<keyword evidence="2" id="KW-0812">Transmembrane</keyword>
<dbReference type="AlphaFoldDB" id="A0A0L0H5B4"/>
<keyword evidence="4" id="KW-1185">Reference proteome</keyword>
<feature type="transmembrane region" description="Helical" evidence="2">
    <location>
        <begin position="90"/>
        <end position="107"/>
    </location>
</feature>
<dbReference type="GeneID" id="27691091"/>
<dbReference type="OrthoDB" id="2448307at2759"/>
<gene>
    <name evidence="3" type="ORF">SPPG_07907</name>
</gene>
<keyword evidence="2" id="KW-1133">Transmembrane helix</keyword>
<dbReference type="RefSeq" id="XP_016604735.1">
    <property type="nucleotide sequence ID" value="XM_016756056.1"/>
</dbReference>
<organism evidence="3 4">
    <name type="scientific">Spizellomyces punctatus (strain DAOM BR117)</name>
    <dbReference type="NCBI Taxonomy" id="645134"/>
    <lineage>
        <taxon>Eukaryota</taxon>
        <taxon>Fungi</taxon>
        <taxon>Fungi incertae sedis</taxon>
        <taxon>Chytridiomycota</taxon>
        <taxon>Chytridiomycota incertae sedis</taxon>
        <taxon>Chytridiomycetes</taxon>
        <taxon>Spizellomycetales</taxon>
        <taxon>Spizellomycetaceae</taxon>
        <taxon>Spizellomyces</taxon>
    </lineage>
</organism>
<dbReference type="InterPro" id="IPR040410">
    <property type="entry name" value="UPF0658_Golgi"/>
</dbReference>
<protein>
    <recommendedName>
        <fullName evidence="5">TRP C-terminal domain-containing protein</fullName>
    </recommendedName>
</protein>
<dbReference type="eggNOG" id="ENOG502RZY9">
    <property type="taxonomic scope" value="Eukaryota"/>
</dbReference>
<reference evidence="3 4" key="1">
    <citation type="submission" date="2009-08" db="EMBL/GenBank/DDBJ databases">
        <title>The Genome Sequence of Spizellomyces punctatus strain DAOM BR117.</title>
        <authorList>
            <consortium name="The Broad Institute Genome Sequencing Platform"/>
            <person name="Russ C."/>
            <person name="Cuomo C."/>
            <person name="Shea T."/>
            <person name="Young S.K."/>
            <person name="Zeng Q."/>
            <person name="Koehrsen M."/>
            <person name="Haas B."/>
            <person name="Borodovsky M."/>
            <person name="Guigo R."/>
            <person name="Alvarado L."/>
            <person name="Berlin A."/>
            <person name="Bochicchio J."/>
            <person name="Borenstein D."/>
            <person name="Chapman S."/>
            <person name="Chen Z."/>
            <person name="Engels R."/>
            <person name="Freedman E."/>
            <person name="Gellesch M."/>
            <person name="Goldberg J."/>
            <person name="Griggs A."/>
            <person name="Gujja S."/>
            <person name="Heiman D."/>
            <person name="Hepburn T."/>
            <person name="Howarth C."/>
            <person name="Jen D."/>
            <person name="Larson L."/>
            <person name="Lewis B."/>
            <person name="Mehta T."/>
            <person name="Park D."/>
            <person name="Pearson M."/>
            <person name="Roberts A."/>
            <person name="Saif S."/>
            <person name="Shenoy N."/>
            <person name="Sisk P."/>
            <person name="Stolte C."/>
            <person name="Sykes S."/>
            <person name="Thomson T."/>
            <person name="Walk T."/>
            <person name="White J."/>
            <person name="Yandava C."/>
            <person name="Burger G."/>
            <person name="Gray M.W."/>
            <person name="Holland P.W.H."/>
            <person name="King N."/>
            <person name="Lang F.B.F."/>
            <person name="Roger A.J."/>
            <person name="Ruiz-Trillo I."/>
            <person name="Lander E."/>
            <person name="Nusbaum C."/>
        </authorList>
    </citation>
    <scope>NUCLEOTIDE SEQUENCE [LARGE SCALE GENOMIC DNA]</scope>
    <source>
        <strain evidence="3 4">DAOM BR117</strain>
    </source>
</reference>
<name>A0A0L0H5B4_SPIPD</name>
<feature type="transmembrane region" description="Helical" evidence="2">
    <location>
        <begin position="218"/>
        <end position="239"/>
    </location>
</feature>
<keyword evidence="2" id="KW-0472">Membrane</keyword>
<dbReference type="VEuPathDB" id="FungiDB:SPPG_07907"/>
<evidence type="ECO:0000313" key="4">
    <source>
        <dbReference type="Proteomes" id="UP000053201"/>
    </source>
</evidence>
<dbReference type="OMA" id="IIQFHQS"/>
<feature type="transmembrane region" description="Helical" evidence="2">
    <location>
        <begin position="316"/>
        <end position="336"/>
    </location>
</feature>
<feature type="compositionally biased region" description="Polar residues" evidence="1">
    <location>
        <begin position="1"/>
        <end position="15"/>
    </location>
</feature>
<evidence type="ECO:0000256" key="1">
    <source>
        <dbReference type="SAM" id="MobiDB-lite"/>
    </source>
</evidence>
<dbReference type="EMBL" id="KQ257467">
    <property type="protein sequence ID" value="KNC96695.1"/>
    <property type="molecule type" value="Genomic_DNA"/>
</dbReference>
<dbReference type="Proteomes" id="UP000053201">
    <property type="component" value="Unassembled WGS sequence"/>
</dbReference>
<feature type="transmembrane region" description="Helical" evidence="2">
    <location>
        <begin position="251"/>
        <end position="269"/>
    </location>
</feature>
<proteinExistence type="predicted"/>
<dbReference type="InParanoid" id="A0A0L0H5B4"/>
<accession>A0A0L0H5B4</accession>
<dbReference type="GO" id="GO:0005794">
    <property type="term" value="C:Golgi apparatus"/>
    <property type="evidence" value="ECO:0007669"/>
    <property type="project" value="TreeGrafter"/>
</dbReference>
<evidence type="ECO:0008006" key="5">
    <source>
        <dbReference type="Google" id="ProtNLM"/>
    </source>
</evidence>
<evidence type="ECO:0000256" key="2">
    <source>
        <dbReference type="SAM" id="Phobius"/>
    </source>
</evidence>
<feature type="transmembrane region" description="Helical" evidence="2">
    <location>
        <begin position="167"/>
        <end position="188"/>
    </location>
</feature>
<sequence length="372" mass="41771">MNFDSTLQRIPTGGSNEYRPAPARHMTWRSRLTPKDPWAKGAVIWATSQLLVIVILEAAIAKIHGDYRSELEALNDPAVDQSVVPNARAITIYHALFIVAQAFQWVLAADAVLTSSMIQLVSTTLYNTALFAYSIVQFKQAKDIADQVTQLGLPNLPKPHPTKTPEFIVIVAMAIFAAGWMVISQRLYRVFGWSIFKELGADIAVRNRLKLYHIYMMLLKLDVFFFLGFDIQFLLLVLLNDGDVSSRWTHGLIAIPFTLILLVIAYFAIRKESNILMTLTLLGLSGGIGYLIAKLVDVMKKGDTPKYSGSRNSLTFFESITLALSVATFVVAIMNFRNFGKGLKEQLERARGQNMELDDIQRPPKDNRWTLD</sequence>
<dbReference type="PANTHER" id="PTHR34391:SF1">
    <property type="entry name" value="UPF0658 GOLGI APPARATUS MEMBRANE PROTEIN C1952.10C-RELATED"/>
    <property type="match status" value="1"/>
</dbReference>
<feature type="transmembrane region" description="Helical" evidence="2">
    <location>
        <begin position="276"/>
        <end position="296"/>
    </location>
</feature>